<dbReference type="InterPro" id="IPR025668">
    <property type="entry name" value="Tnp_DDE_dom"/>
</dbReference>
<dbReference type="InterPro" id="IPR047960">
    <property type="entry name" value="Transpos_IS1380"/>
</dbReference>
<protein>
    <submittedName>
        <fullName evidence="2">IS1380 family transposase</fullName>
    </submittedName>
</protein>
<dbReference type="NCBIfam" id="NF033539">
    <property type="entry name" value="transpos_IS1380"/>
    <property type="match status" value="1"/>
</dbReference>
<sequence length="326" mass="37443">WKEGMDELLVKVFLESHATAPGKIILDLDVTDFALHGGQEGRFFHGYYDCYCYLPLYIFCGDQILCARIRQSNSDAAAGSLTEVQRIVEQIRVAWPEVRIILRGDSGFCRNELMSWCESHGVDYVFGLARNQRLRRIIGEQMWEATQQWNQTGKPARVFTEFSYQTRKRKKGGWDRERRVAAKAEHIDGKENPRFVVTSLSAERWTPQALYEELYCARGEMENRIKEQYSLFADRVSAETMRADQMRIYFSAMAYVLVCGLRRLGLKNTEMAQAQVSTIRTRLLKIGARVRVSVRRVYLSMAASYPWQSLFAQVHANLQAAPAPAG</sequence>
<dbReference type="Pfam" id="PF13701">
    <property type="entry name" value="DDE_Tnp_1_4"/>
    <property type="match status" value="1"/>
</dbReference>
<evidence type="ECO:0000313" key="3">
    <source>
        <dbReference type="Proteomes" id="UP000567293"/>
    </source>
</evidence>
<feature type="non-terminal residue" evidence="2">
    <location>
        <position position="1"/>
    </location>
</feature>
<dbReference type="AlphaFoldDB" id="A0A7V8T0C9"/>
<keyword evidence="3" id="KW-1185">Reference proteome</keyword>
<reference evidence="2" key="1">
    <citation type="submission" date="2020-06" db="EMBL/GenBank/DDBJ databases">
        <title>Legume-microbial interactions unlock mineral nutrients during tropical forest succession.</title>
        <authorList>
            <person name="Epihov D.Z."/>
        </authorList>
    </citation>
    <scope>NUCLEOTIDE SEQUENCE [LARGE SCALE GENOMIC DNA]</scope>
    <source>
        <strain evidence="2">Pan2503</strain>
    </source>
</reference>
<proteinExistence type="predicted"/>
<name>A0A7V8T0C9_9BACT</name>
<dbReference type="InterPro" id="IPR012337">
    <property type="entry name" value="RNaseH-like_sf"/>
</dbReference>
<feature type="domain" description="Transposase DDE" evidence="1">
    <location>
        <begin position="3"/>
        <end position="321"/>
    </location>
</feature>
<comment type="caution">
    <text evidence="2">The sequence shown here is derived from an EMBL/GenBank/DDBJ whole genome shotgun (WGS) entry which is preliminary data.</text>
</comment>
<evidence type="ECO:0000259" key="1">
    <source>
        <dbReference type="Pfam" id="PF13701"/>
    </source>
</evidence>
<accession>A0A7V8T0C9</accession>
<dbReference type="EMBL" id="JACDQQ010002808">
    <property type="protein sequence ID" value="MBA0089054.1"/>
    <property type="molecule type" value="Genomic_DNA"/>
</dbReference>
<organism evidence="2 3">
    <name type="scientific">Candidatus Acidiferrum panamense</name>
    <dbReference type="NCBI Taxonomy" id="2741543"/>
    <lineage>
        <taxon>Bacteria</taxon>
        <taxon>Pseudomonadati</taxon>
        <taxon>Acidobacteriota</taxon>
        <taxon>Terriglobia</taxon>
        <taxon>Candidatus Acidiferrales</taxon>
        <taxon>Candidatus Acidiferrum</taxon>
    </lineage>
</organism>
<dbReference type="Proteomes" id="UP000567293">
    <property type="component" value="Unassembled WGS sequence"/>
</dbReference>
<gene>
    <name evidence="2" type="ORF">HRJ53_29030</name>
</gene>
<evidence type="ECO:0000313" key="2">
    <source>
        <dbReference type="EMBL" id="MBA0089054.1"/>
    </source>
</evidence>
<dbReference type="SUPFAM" id="SSF53098">
    <property type="entry name" value="Ribonuclease H-like"/>
    <property type="match status" value="1"/>
</dbReference>